<comment type="caution">
    <text evidence="2">The sequence shown here is derived from an EMBL/GenBank/DDBJ whole genome shotgun (WGS) entry which is preliminary data.</text>
</comment>
<keyword evidence="2" id="KW-0378">Hydrolase</keyword>
<dbReference type="EMBL" id="WMIE01000001">
    <property type="protein sequence ID" value="MTH76173.1"/>
    <property type="molecule type" value="Genomic_DNA"/>
</dbReference>
<dbReference type="AlphaFoldDB" id="A0A6L6J202"/>
<feature type="domain" description="Amidohydrolase 3" evidence="1">
    <location>
        <begin position="174"/>
        <end position="380"/>
    </location>
</feature>
<dbReference type="NCBIfam" id="NF011984">
    <property type="entry name" value="PRK15446.1-5"/>
    <property type="match status" value="1"/>
</dbReference>
<dbReference type="SUPFAM" id="SSF51338">
    <property type="entry name" value="Composite domain of metallo-dependent hydrolases"/>
    <property type="match status" value="1"/>
</dbReference>
<dbReference type="Gene3D" id="2.30.40.10">
    <property type="entry name" value="Urease, subunit C, domain 1"/>
    <property type="match status" value="1"/>
</dbReference>
<evidence type="ECO:0000313" key="2">
    <source>
        <dbReference type="EMBL" id="MTH76173.1"/>
    </source>
</evidence>
<dbReference type="InterPro" id="IPR051781">
    <property type="entry name" value="Metallo-dep_Hydrolase"/>
</dbReference>
<dbReference type="PANTHER" id="PTHR43135:SF3">
    <property type="entry name" value="ALPHA-D-RIBOSE 1-METHYLPHOSPHONATE 5-TRIPHOSPHATE DIPHOSPHATASE"/>
    <property type="match status" value="1"/>
</dbReference>
<dbReference type="Gene3D" id="3.20.20.140">
    <property type="entry name" value="Metal-dependent hydrolases"/>
    <property type="match status" value="1"/>
</dbReference>
<dbReference type="EC" id="3.6.1.63" evidence="2"/>
<dbReference type="Proteomes" id="UP000478183">
    <property type="component" value="Unassembled WGS sequence"/>
</dbReference>
<dbReference type="NCBIfam" id="TIGR02318">
    <property type="entry name" value="phosphono_phnM"/>
    <property type="match status" value="1"/>
</dbReference>
<dbReference type="InterPro" id="IPR012696">
    <property type="entry name" value="PhnM"/>
</dbReference>
<dbReference type="GO" id="GO:0016810">
    <property type="term" value="F:hydrolase activity, acting on carbon-nitrogen (but not peptide) bonds"/>
    <property type="evidence" value="ECO:0007669"/>
    <property type="project" value="InterPro"/>
</dbReference>
<dbReference type="SUPFAM" id="SSF51556">
    <property type="entry name" value="Metallo-dependent hydrolases"/>
    <property type="match status" value="1"/>
</dbReference>
<evidence type="ECO:0000313" key="3">
    <source>
        <dbReference type="Proteomes" id="UP000478183"/>
    </source>
</evidence>
<keyword evidence="3" id="KW-1185">Reference proteome</keyword>
<accession>A0A6L6J202</accession>
<proteinExistence type="predicted"/>
<dbReference type="PIRSF" id="PIRSF038971">
    <property type="entry name" value="PhnM"/>
    <property type="match status" value="1"/>
</dbReference>
<evidence type="ECO:0000259" key="1">
    <source>
        <dbReference type="Pfam" id="PF07969"/>
    </source>
</evidence>
<dbReference type="GO" id="GO:0019700">
    <property type="term" value="P:organic phosphonate catabolic process"/>
    <property type="evidence" value="ECO:0007669"/>
    <property type="project" value="InterPro"/>
</dbReference>
<protein>
    <submittedName>
        <fullName evidence="2">Alpha-D-ribose 1-methylphosphonate 5-triphosphate diphosphatase</fullName>
        <ecNumber evidence="2">3.6.1.63</ecNumber>
    </submittedName>
</protein>
<dbReference type="InterPro" id="IPR032466">
    <property type="entry name" value="Metal_Hydrolase"/>
</dbReference>
<reference evidence="2 3" key="1">
    <citation type="submission" date="2019-11" db="EMBL/GenBank/DDBJ databases">
        <authorList>
            <person name="Dong K."/>
        </authorList>
    </citation>
    <scope>NUCLEOTIDE SEQUENCE [LARGE SCALE GENOMIC DNA]</scope>
    <source>
        <strain evidence="2 3">NBRC 111993</strain>
    </source>
</reference>
<gene>
    <name evidence="2" type="ORF">GL286_00345</name>
</gene>
<dbReference type="Pfam" id="PF07969">
    <property type="entry name" value="Amidohydro_3"/>
    <property type="match status" value="1"/>
</dbReference>
<dbReference type="InterPro" id="IPR011059">
    <property type="entry name" value="Metal-dep_hydrolase_composite"/>
</dbReference>
<dbReference type="OrthoDB" id="9785413at2"/>
<name>A0A6L6J202_9RHOB</name>
<dbReference type="NCBIfam" id="NF011990">
    <property type="entry name" value="PRK15446.2-6"/>
    <property type="match status" value="1"/>
</dbReference>
<sequence length="380" mass="40871">MRQIVLANARLILPGAVLDGALTIEDGLIADISAGETVPAGAIDMHGDYLAPGMIELHTDNLERHIRPRPGVDWPHASAIIAHDAELAGCGITTVFDAMRVGSVVSDGPDQDYEKYARELAHELIQLRGEGALRISHLLHLRAEVCSETLIAELDEFGPDDRVGIISLMDHTPGQRQFRDISKLAQYVQGRYKLSDAEFDEHVFRMKALRDRFGDAHEEAAVAVSRRLGATLASHDDTTADHVARSAAHGVRLAEFPTTSEAASACHDHGIMVMMGAPNLIRGGSHSGNVSAAELARSGHLDILSSDYVPAGLIGGAMILANIWDDLPRAIATVTANPAKAAGLADRGCLQQGLRADLMRFRLVAGRPVIRETWVRGARV</sequence>
<organism evidence="2 3">
    <name type="scientific">Paracoccus aestuariivivens</name>
    <dbReference type="NCBI Taxonomy" id="1820333"/>
    <lineage>
        <taxon>Bacteria</taxon>
        <taxon>Pseudomonadati</taxon>
        <taxon>Pseudomonadota</taxon>
        <taxon>Alphaproteobacteria</taxon>
        <taxon>Rhodobacterales</taxon>
        <taxon>Paracoccaceae</taxon>
        <taxon>Paracoccus</taxon>
    </lineage>
</organism>
<dbReference type="InterPro" id="IPR013108">
    <property type="entry name" value="Amidohydro_3"/>
</dbReference>
<dbReference type="RefSeq" id="WP_155093572.1">
    <property type="nucleotide sequence ID" value="NZ_WMIE01000001.1"/>
</dbReference>
<dbReference type="PANTHER" id="PTHR43135">
    <property type="entry name" value="ALPHA-D-RIBOSE 1-METHYLPHOSPHONATE 5-TRIPHOSPHATE DIPHOSPHATASE"/>
    <property type="match status" value="1"/>
</dbReference>